<organism evidence="7 8">
    <name type="scientific">Infirmifilum lucidum</name>
    <dbReference type="NCBI Taxonomy" id="2776706"/>
    <lineage>
        <taxon>Archaea</taxon>
        <taxon>Thermoproteota</taxon>
        <taxon>Thermoprotei</taxon>
        <taxon>Thermofilales</taxon>
        <taxon>Thermofilaceae</taxon>
        <taxon>Infirmifilum</taxon>
    </lineage>
</organism>
<evidence type="ECO:0000256" key="2">
    <source>
        <dbReference type="ARBA" id="ARBA00009190"/>
    </source>
</evidence>
<keyword evidence="3 6" id="KW-0812">Transmembrane</keyword>
<evidence type="ECO:0000256" key="3">
    <source>
        <dbReference type="ARBA" id="ARBA00022692"/>
    </source>
</evidence>
<protein>
    <submittedName>
        <fullName evidence="7">TMEM165/GDT1 family protein</fullName>
    </submittedName>
</protein>
<keyword evidence="8" id="KW-1185">Reference proteome</keyword>
<name>A0A7L9FIN3_9CREN</name>
<feature type="transmembrane region" description="Helical" evidence="6">
    <location>
        <begin position="134"/>
        <end position="153"/>
    </location>
</feature>
<dbReference type="GeneID" id="59149922"/>
<proteinExistence type="inferred from homology"/>
<dbReference type="KEGG" id="thel:IG193_08460"/>
<dbReference type="Pfam" id="PF01169">
    <property type="entry name" value="GDT1"/>
    <property type="match status" value="2"/>
</dbReference>
<evidence type="ECO:0000313" key="7">
    <source>
        <dbReference type="EMBL" id="QOJ78766.1"/>
    </source>
</evidence>
<evidence type="ECO:0000256" key="5">
    <source>
        <dbReference type="ARBA" id="ARBA00023136"/>
    </source>
</evidence>
<evidence type="ECO:0000256" key="4">
    <source>
        <dbReference type="ARBA" id="ARBA00022989"/>
    </source>
</evidence>
<feature type="transmembrane region" description="Helical" evidence="6">
    <location>
        <begin position="41"/>
        <end position="64"/>
    </location>
</feature>
<dbReference type="AlphaFoldDB" id="A0A7L9FIN3"/>
<evidence type="ECO:0000256" key="6">
    <source>
        <dbReference type="SAM" id="Phobius"/>
    </source>
</evidence>
<feature type="transmembrane region" description="Helical" evidence="6">
    <location>
        <begin position="165"/>
        <end position="186"/>
    </location>
</feature>
<keyword evidence="5 6" id="KW-0472">Membrane</keyword>
<accession>A0A7L9FIN3</accession>
<dbReference type="InterPro" id="IPR001727">
    <property type="entry name" value="GDT1-like"/>
</dbReference>
<evidence type="ECO:0000313" key="8">
    <source>
        <dbReference type="Proteomes" id="UP000594121"/>
    </source>
</evidence>
<comment type="similarity">
    <text evidence="2">Belongs to the GDT1 family.</text>
</comment>
<reference evidence="7 8" key="1">
    <citation type="submission" date="2020-10" db="EMBL/GenBank/DDBJ databases">
        <title>Thermofilum lucidum 3507LT sp. nov. a novel member of Thermofilaceae family isolated from Chile hot spring, and proposal of description order Thermofilales.</title>
        <authorList>
            <person name="Zayulina K.S."/>
            <person name="Elcheninov A.G."/>
            <person name="Toshchakov S.V."/>
            <person name="Kublanov I.V."/>
        </authorList>
    </citation>
    <scope>NUCLEOTIDE SEQUENCE [LARGE SCALE GENOMIC DNA]</scope>
    <source>
        <strain evidence="7 8">3507LT</strain>
    </source>
</reference>
<dbReference type="GO" id="GO:0016020">
    <property type="term" value="C:membrane"/>
    <property type="evidence" value="ECO:0007669"/>
    <property type="project" value="UniProtKB-SubCell"/>
</dbReference>
<sequence length="187" mass="19149">MSERFVGAIGESCVSVFLAELGDKTMLATAVMALRHNPVHVLAASLLAYSFANIVPVFAASSLVSLVSSYAWLLRVLAGALFVALGIASLFSRVRASECESLGATFTALLLSELGDKTQLATIAVALASGNPHATLIGGVLGYLAANAMSVLVSSRVSRRVSLDVLGKASGALFVALGIVVVLSALL</sequence>
<dbReference type="PANTHER" id="PTHR12608:SF1">
    <property type="entry name" value="TRANSMEMBRANE PROTEIN 165"/>
    <property type="match status" value="1"/>
</dbReference>
<dbReference type="PANTHER" id="PTHR12608">
    <property type="entry name" value="TRANSMEMBRANE PROTEIN HTP-1 RELATED"/>
    <property type="match status" value="1"/>
</dbReference>
<comment type="subcellular location">
    <subcellularLocation>
        <location evidence="1">Membrane</location>
        <topology evidence="1">Multi-pass membrane protein</topology>
    </subcellularLocation>
</comment>
<dbReference type="EMBL" id="CP062310">
    <property type="protein sequence ID" value="QOJ78766.1"/>
    <property type="molecule type" value="Genomic_DNA"/>
</dbReference>
<dbReference type="RefSeq" id="WP_192818738.1">
    <property type="nucleotide sequence ID" value="NZ_CP062310.1"/>
</dbReference>
<feature type="transmembrane region" description="Helical" evidence="6">
    <location>
        <begin position="70"/>
        <end position="91"/>
    </location>
</feature>
<dbReference type="Proteomes" id="UP000594121">
    <property type="component" value="Chromosome"/>
</dbReference>
<gene>
    <name evidence="7" type="ORF">IG193_08460</name>
</gene>
<dbReference type="InParanoid" id="A0A7L9FIN3"/>
<keyword evidence="4 6" id="KW-1133">Transmembrane helix</keyword>
<dbReference type="GO" id="GO:0046873">
    <property type="term" value="F:metal ion transmembrane transporter activity"/>
    <property type="evidence" value="ECO:0007669"/>
    <property type="project" value="InterPro"/>
</dbReference>
<evidence type="ECO:0000256" key="1">
    <source>
        <dbReference type="ARBA" id="ARBA00004141"/>
    </source>
</evidence>